<evidence type="ECO:0008006" key="4">
    <source>
        <dbReference type="Google" id="ProtNLM"/>
    </source>
</evidence>
<feature type="signal peptide" evidence="1">
    <location>
        <begin position="1"/>
        <end position="19"/>
    </location>
</feature>
<dbReference type="OrthoDB" id="668160at2"/>
<evidence type="ECO:0000256" key="1">
    <source>
        <dbReference type="SAM" id="SignalP"/>
    </source>
</evidence>
<dbReference type="RefSeq" id="WP_147769358.1">
    <property type="nucleotide sequence ID" value="NZ_VRKQ01000016.1"/>
</dbReference>
<reference evidence="2 3" key="1">
    <citation type="submission" date="2019-08" db="EMBL/GenBank/DDBJ databases">
        <title>Seonamhaeicola sediminis sp. nov., isolated from marine sediment.</title>
        <authorList>
            <person name="Cao W.R."/>
        </authorList>
    </citation>
    <scope>NUCLEOTIDE SEQUENCE [LARGE SCALE GENOMIC DNA]</scope>
    <source>
        <strain evidence="2 3">1505</strain>
    </source>
</reference>
<keyword evidence="1" id="KW-0732">Signal</keyword>
<dbReference type="SUPFAM" id="SSF160574">
    <property type="entry name" value="BT0923-like"/>
    <property type="match status" value="1"/>
</dbReference>
<evidence type="ECO:0000313" key="3">
    <source>
        <dbReference type="Proteomes" id="UP000321080"/>
    </source>
</evidence>
<accession>A0A5C7GFB1</accession>
<evidence type="ECO:0000313" key="2">
    <source>
        <dbReference type="EMBL" id="TXG35752.1"/>
    </source>
</evidence>
<sequence>MKNLIIGLAVLGLTNLAFSQGSNVDTPRYDLEKFNPIMVNGTYLDEVYDQSMADHIRSLEYKVAGPGSQSFKKLDKKVNKPYEILFKSNKGSIHATYDKSGQIIATLERFEDVKLPDAVRNAVFKNHSKWILFKTDYFVSYELGKKVKKEYKVQIRNGKSKKTFRLNSDGNKI</sequence>
<organism evidence="2 3">
    <name type="scientific">Seonamhaeicola maritimus</name>
    <dbReference type="NCBI Taxonomy" id="2591822"/>
    <lineage>
        <taxon>Bacteria</taxon>
        <taxon>Pseudomonadati</taxon>
        <taxon>Bacteroidota</taxon>
        <taxon>Flavobacteriia</taxon>
        <taxon>Flavobacteriales</taxon>
        <taxon>Flavobacteriaceae</taxon>
    </lineage>
</organism>
<proteinExistence type="predicted"/>
<dbReference type="Proteomes" id="UP000321080">
    <property type="component" value="Unassembled WGS sequence"/>
</dbReference>
<dbReference type="Gene3D" id="3.10.450.360">
    <property type="match status" value="1"/>
</dbReference>
<comment type="caution">
    <text evidence="2">The sequence shown here is derived from an EMBL/GenBank/DDBJ whole genome shotgun (WGS) entry which is preliminary data.</text>
</comment>
<keyword evidence="3" id="KW-1185">Reference proteome</keyword>
<dbReference type="AlphaFoldDB" id="A0A5C7GFB1"/>
<gene>
    <name evidence="2" type="ORF">FUA22_14750</name>
</gene>
<feature type="chain" id="PRO_5022879923" description="Nicotinate-nucleotide adenylyltransferase" evidence="1">
    <location>
        <begin position="20"/>
        <end position="173"/>
    </location>
</feature>
<name>A0A5C7GFB1_9FLAO</name>
<dbReference type="EMBL" id="VRKQ01000016">
    <property type="protein sequence ID" value="TXG35752.1"/>
    <property type="molecule type" value="Genomic_DNA"/>
</dbReference>
<protein>
    <recommendedName>
        <fullName evidence="4">Nicotinate-nucleotide adenylyltransferase</fullName>
    </recommendedName>
</protein>